<dbReference type="Pfam" id="PF25087">
    <property type="entry name" value="GMPPB_C"/>
    <property type="match status" value="1"/>
</dbReference>
<accession>A0ABV7WRM0</accession>
<dbReference type="EC" id="2.3.1.157" evidence="18"/>
<dbReference type="GO" id="GO:0003977">
    <property type="term" value="F:UDP-N-acetylglucosamine diphosphorylase activity"/>
    <property type="evidence" value="ECO:0007669"/>
    <property type="project" value="UniProtKB-EC"/>
</dbReference>
<evidence type="ECO:0000256" key="6">
    <source>
        <dbReference type="ARBA" id="ARBA00022695"/>
    </source>
</evidence>
<keyword evidence="11 18" id="KW-0573">Peptidoglycan synthesis</keyword>
<dbReference type="InterPro" id="IPR050065">
    <property type="entry name" value="GlmU-like"/>
</dbReference>
<keyword evidence="10 18" id="KW-0133">Cell shape</keyword>
<dbReference type="HAMAP" id="MF_01631">
    <property type="entry name" value="GlmU"/>
    <property type="match status" value="1"/>
</dbReference>
<evidence type="ECO:0000256" key="4">
    <source>
        <dbReference type="ARBA" id="ARBA00022490"/>
    </source>
</evidence>
<evidence type="ECO:0000256" key="14">
    <source>
        <dbReference type="ARBA" id="ARBA00023316"/>
    </source>
</evidence>
<feature type="region of interest" description="N-acetyltransferase" evidence="18">
    <location>
        <begin position="248"/>
        <end position="454"/>
    </location>
</feature>
<dbReference type="PANTHER" id="PTHR43584:SF3">
    <property type="entry name" value="BIFUNCTIONAL PROTEIN GLMU"/>
    <property type="match status" value="1"/>
</dbReference>
<evidence type="ECO:0000256" key="7">
    <source>
        <dbReference type="ARBA" id="ARBA00022723"/>
    </source>
</evidence>
<evidence type="ECO:0000256" key="18">
    <source>
        <dbReference type="HAMAP-Rule" id="MF_01631"/>
    </source>
</evidence>
<keyword evidence="4 18" id="KW-0963">Cytoplasm</keyword>
<feature type="binding site" evidence="18">
    <location>
        <position position="22"/>
    </location>
    <ligand>
        <name>UDP-N-acetyl-alpha-D-glucosamine</name>
        <dbReference type="ChEBI" id="CHEBI:57705"/>
    </ligand>
</feature>
<dbReference type="EMBL" id="JBHRYN010000010">
    <property type="protein sequence ID" value="MFC3701587.1"/>
    <property type="molecule type" value="Genomic_DNA"/>
</dbReference>
<feature type="binding site" evidence="18">
    <location>
        <position position="72"/>
    </location>
    <ligand>
        <name>UDP-N-acetyl-alpha-D-glucosamine</name>
        <dbReference type="ChEBI" id="CHEBI:57705"/>
    </ligand>
</feature>
<feature type="binding site" evidence="18">
    <location>
        <position position="136"/>
    </location>
    <ligand>
        <name>UDP-N-acetyl-alpha-D-glucosamine</name>
        <dbReference type="ChEBI" id="CHEBI:57705"/>
    </ligand>
</feature>
<dbReference type="InterPro" id="IPR005882">
    <property type="entry name" value="Bifunctional_GlmU"/>
</dbReference>
<comment type="caution">
    <text evidence="21">The sequence shown here is derived from an EMBL/GenBank/DDBJ whole genome shotgun (WGS) entry which is preliminary data.</text>
</comment>
<comment type="similarity">
    <text evidence="3 18">In the N-terminal section; belongs to the N-acetylglucosamine-1-phosphate uridyltransferase family.</text>
</comment>
<comment type="pathway">
    <text evidence="18">Nucleotide-sugar biosynthesis; UDP-N-acetyl-alpha-D-glucosamine biosynthesis; UDP-N-acetyl-alpha-D-glucosamine from N-acetyl-alpha-D-glucosamine 1-phosphate: step 1/1.</text>
</comment>
<proteinExistence type="inferred from homology"/>
<evidence type="ECO:0000259" key="19">
    <source>
        <dbReference type="Pfam" id="PF12804"/>
    </source>
</evidence>
<evidence type="ECO:0000256" key="13">
    <source>
        <dbReference type="ARBA" id="ARBA00023315"/>
    </source>
</evidence>
<comment type="pathway">
    <text evidence="18">Nucleotide-sugar biosynthesis; UDP-N-acetyl-alpha-D-glucosamine biosynthesis; N-acetyl-alpha-D-glucosamine 1-phosphate from alpha-D-glucosamine 6-phosphate (route II): step 2/2.</text>
</comment>
<evidence type="ECO:0000256" key="17">
    <source>
        <dbReference type="ARBA" id="ARBA00049628"/>
    </source>
</evidence>
<comment type="subcellular location">
    <subcellularLocation>
        <location evidence="1 18">Cytoplasm</location>
    </subcellularLocation>
</comment>
<dbReference type="InterPro" id="IPR056729">
    <property type="entry name" value="GMPPB_C"/>
</dbReference>
<feature type="binding site" evidence="18">
    <location>
        <position position="402"/>
    </location>
    <ligand>
        <name>acetyl-CoA</name>
        <dbReference type="ChEBI" id="CHEBI:57288"/>
    </ligand>
</feature>
<dbReference type="InterPro" id="IPR011004">
    <property type="entry name" value="Trimer_LpxA-like_sf"/>
</dbReference>
<feature type="binding site" evidence="18">
    <location>
        <begin position="99"/>
        <end position="101"/>
    </location>
    <ligand>
        <name>UDP-N-acetyl-alpha-D-glucosamine</name>
        <dbReference type="ChEBI" id="CHEBI:57705"/>
    </ligand>
</feature>
<dbReference type="InterPro" id="IPR029044">
    <property type="entry name" value="Nucleotide-diphossugar_trans"/>
</dbReference>
<comment type="catalytic activity">
    <reaction evidence="16 18">
        <text>N-acetyl-alpha-D-glucosamine 1-phosphate + UTP + H(+) = UDP-N-acetyl-alpha-D-glucosamine + diphosphate</text>
        <dbReference type="Rhea" id="RHEA:13509"/>
        <dbReference type="ChEBI" id="CHEBI:15378"/>
        <dbReference type="ChEBI" id="CHEBI:33019"/>
        <dbReference type="ChEBI" id="CHEBI:46398"/>
        <dbReference type="ChEBI" id="CHEBI:57705"/>
        <dbReference type="ChEBI" id="CHEBI:57776"/>
        <dbReference type="EC" id="2.7.7.23"/>
    </reaction>
</comment>
<dbReference type="GO" id="GO:0019134">
    <property type="term" value="F:glucosamine-1-phosphate N-acetyltransferase activity"/>
    <property type="evidence" value="ECO:0007669"/>
    <property type="project" value="UniProtKB-EC"/>
</dbReference>
<dbReference type="InterPro" id="IPR038009">
    <property type="entry name" value="GlmU_C_LbH"/>
</dbReference>
<comment type="function">
    <text evidence="17 18">Catalyzes the last two sequential reactions in the de novo biosynthetic pathway for UDP-N-acetylglucosamine (UDP-GlcNAc). The C-terminal domain catalyzes the transfer of acetyl group from acetyl coenzyme A to glucosamine-1-phosphate (GlcN-1-P) to produce N-acetylglucosamine-1-phosphate (GlcNAc-1-P), which is converted into UDP-GlcNAc by the transfer of uridine 5-monophosphate (from uridine 5-triphosphate), a reaction catalyzed by the N-terminal domain.</text>
</comment>
<keyword evidence="9 18" id="KW-0460">Magnesium</keyword>
<keyword evidence="12 18" id="KW-0511">Multifunctional enzyme</keyword>
<keyword evidence="13 18" id="KW-0012">Acyltransferase</keyword>
<reference evidence="22" key="1">
    <citation type="journal article" date="2019" name="Int. J. Syst. Evol. Microbiol.">
        <title>The Global Catalogue of Microorganisms (GCM) 10K type strain sequencing project: providing services to taxonomists for standard genome sequencing and annotation.</title>
        <authorList>
            <consortium name="The Broad Institute Genomics Platform"/>
            <consortium name="The Broad Institute Genome Sequencing Center for Infectious Disease"/>
            <person name="Wu L."/>
            <person name="Ma J."/>
        </authorList>
    </citation>
    <scope>NUCLEOTIDE SEQUENCE [LARGE SCALE GENOMIC DNA]</scope>
    <source>
        <strain evidence="22">CECT 8288</strain>
    </source>
</reference>
<feature type="binding site" evidence="18">
    <location>
        <position position="437"/>
    </location>
    <ligand>
        <name>acetyl-CoA</name>
        <dbReference type="ChEBI" id="CHEBI:57288"/>
    </ligand>
</feature>
<evidence type="ECO:0000259" key="20">
    <source>
        <dbReference type="Pfam" id="PF25087"/>
    </source>
</evidence>
<keyword evidence="7 18" id="KW-0479">Metal-binding</keyword>
<evidence type="ECO:0000256" key="15">
    <source>
        <dbReference type="ARBA" id="ARBA00048247"/>
    </source>
</evidence>
<evidence type="ECO:0000256" key="2">
    <source>
        <dbReference type="ARBA" id="ARBA00007707"/>
    </source>
</evidence>
<evidence type="ECO:0000256" key="11">
    <source>
        <dbReference type="ARBA" id="ARBA00022984"/>
    </source>
</evidence>
<comment type="subunit">
    <text evidence="18">Homotrimer.</text>
</comment>
<evidence type="ECO:0000256" key="16">
    <source>
        <dbReference type="ARBA" id="ARBA00048493"/>
    </source>
</evidence>
<evidence type="ECO:0000256" key="8">
    <source>
        <dbReference type="ARBA" id="ARBA00022737"/>
    </source>
</evidence>
<evidence type="ECO:0000256" key="5">
    <source>
        <dbReference type="ARBA" id="ARBA00022679"/>
    </source>
</evidence>
<name>A0ABV7WRM0_9GAMM</name>
<dbReference type="Pfam" id="PF12804">
    <property type="entry name" value="NTP_transf_3"/>
    <property type="match status" value="1"/>
</dbReference>
<feature type="binding site" evidence="18">
    <location>
        <position position="420"/>
    </location>
    <ligand>
        <name>acetyl-CoA</name>
        <dbReference type="ChEBI" id="CHEBI:57288"/>
    </ligand>
</feature>
<comment type="similarity">
    <text evidence="2 18">In the C-terminal section; belongs to the transferase hexapeptide repeat family.</text>
</comment>
<evidence type="ECO:0000256" key="1">
    <source>
        <dbReference type="ARBA" id="ARBA00004496"/>
    </source>
</evidence>
<dbReference type="PANTHER" id="PTHR43584">
    <property type="entry name" value="NUCLEOTIDYL TRANSFERASE"/>
    <property type="match status" value="1"/>
</dbReference>
<dbReference type="SUPFAM" id="SSF53448">
    <property type="entry name" value="Nucleotide-diphospho-sugar transferases"/>
    <property type="match status" value="1"/>
</dbReference>
<dbReference type="SUPFAM" id="SSF51161">
    <property type="entry name" value="Trimeric LpxA-like enzymes"/>
    <property type="match status" value="1"/>
</dbReference>
<dbReference type="CDD" id="cd03353">
    <property type="entry name" value="LbH_GlmU_C"/>
    <property type="match status" value="1"/>
</dbReference>
<evidence type="ECO:0000256" key="10">
    <source>
        <dbReference type="ARBA" id="ARBA00022960"/>
    </source>
</evidence>
<keyword evidence="6 18" id="KW-0548">Nucleotidyltransferase</keyword>
<feature type="binding site" evidence="18">
    <location>
        <begin position="383"/>
        <end position="384"/>
    </location>
    <ligand>
        <name>acetyl-CoA</name>
        <dbReference type="ChEBI" id="CHEBI:57288"/>
    </ligand>
</feature>
<keyword evidence="22" id="KW-1185">Reference proteome</keyword>
<feature type="binding site" evidence="18">
    <location>
        <begin position="77"/>
        <end position="78"/>
    </location>
    <ligand>
        <name>UDP-N-acetyl-alpha-D-glucosamine</name>
        <dbReference type="ChEBI" id="CHEBI:57705"/>
    </ligand>
</feature>
<dbReference type="InterPro" id="IPR001451">
    <property type="entry name" value="Hexapep"/>
</dbReference>
<dbReference type="RefSeq" id="WP_290280720.1">
    <property type="nucleotide sequence ID" value="NZ_JAUFQI010000001.1"/>
</dbReference>
<comment type="cofactor">
    <cofactor evidence="18">
        <name>Mg(2+)</name>
        <dbReference type="ChEBI" id="CHEBI:18420"/>
    </cofactor>
    <text evidence="18">Binds 1 Mg(2+) ion per subunit.</text>
</comment>
<feature type="binding site" evidence="18">
    <location>
        <position position="377"/>
    </location>
    <ligand>
        <name>acetyl-CoA</name>
        <dbReference type="ChEBI" id="CHEBI:57288"/>
    </ligand>
</feature>
<dbReference type="Gene3D" id="3.90.550.10">
    <property type="entry name" value="Spore Coat Polysaccharide Biosynthesis Protein SpsA, Chain A"/>
    <property type="match status" value="1"/>
</dbReference>
<gene>
    <name evidence="18 21" type="primary">glmU</name>
    <name evidence="21" type="ORF">ACFOND_08065</name>
</gene>
<dbReference type="NCBIfam" id="TIGR01173">
    <property type="entry name" value="glmU"/>
    <property type="match status" value="1"/>
</dbReference>
<feature type="binding site" evidence="18">
    <location>
        <position position="151"/>
    </location>
    <ligand>
        <name>UDP-N-acetyl-alpha-D-glucosamine</name>
        <dbReference type="ChEBI" id="CHEBI:57705"/>
    </ligand>
</feature>
<evidence type="ECO:0000313" key="22">
    <source>
        <dbReference type="Proteomes" id="UP001595710"/>
    </source>
</evidence>
<evidence type="ECO:0000256" key="12">
    <source>
        <dbReference type="ARBA" id="ARBA00023268"/>
    </source>
</evidence>
<sequence length="454" mass="48382">MDVSVVVLAAGQGSRMKSSLPKVLHTLAGKPLCDHVVNTARQFSNDINIVVGHGASLVESYFAEQDVKFCTQAEQLGTGHAVAQALPNLPKTGVVLVLYGDVPLTKAATLKALMEQVSDKSMGLLSVIVSDPTGYGRIVRDENDKVSAIVEHKDANQVQLAINEVNSGIIAVPAWTLHEWLPKLSNNNAQGEYYLTDLIEMAVQQGIEVKTVHPDHEEETLGVNNRMQLAQLERWHQQQQAEALMTEGVTLRDPLRLDIRGVLNAGQDCIIDVNCVFEGKVTLGANVQIGPNCVIKNATIGAGTVIEANTVIDDAIIGESANIGPFARIRPGTEMANGTKVGNFVETKKAKIGEGSKVNHLSYIGDTEIGEHSNVGAGTITCNYDGVNKFKTQIGSNAFVGSNSTLVAPVVIESGAFIGAGSVITKTAAADQLTVGRARQVSLSHWQKPTKQAK</sequence>
<feature type="binding site" evidence="18">
    <location>
        <position position="224"/>
    </location>
    <ligand>
        <name>UDP-N-acetyl-alpha-D-glucosamine</name>
        <dbReference type="ChEBI" id="CHEBI:57705"/>
    </ligand>
</feature>
<dbReference type="Proteomes" id="UP001595710">
    <property type="component" value="Unassembled WGS sequence"/>
</dbReference>
<feature type="region of interest" description="Linker" evidence="18">
    <location>
        <begin position="227"/>
        <end position="247"/>
    </location>
</feature>
<dbReference type="InterPro" id="IPR025877">
    <property type="entry name" value="MobA-like_NTP_Trfase"/>
</dbReference>
<feature type="binding site" evidence="18">
    <location>
        <position position="224"/>
    </location>
    <ligand>
        <name>Mg(2+)</name>
        <dbReference type="ChEBI" id="CHEBI:18420"/>
    </ligand>
</feature>
<keyword evidence="5 18" id="KW-0808">Transferase</keyword>
<feature type="region of interest" description="Pyrophosphorylase" evidence="18">
    <location>
        <begin position="1"/>
        <end position="226"/>
    </location>
</feature>
<feature type="binding site" evidence="18">
    <location>
        <position position="363"/>
    </location>
    <ligand>
        <name>UDP-N-acetyl-alpha-D-glucosamine</name>
        <dbReference type="ChEBI" id="CHEBI:57705"/>
    </ligand>
</feature>
<comment type="pathway">
    <text evidence="18">Bacterial outer membrane biogenesis; LPS lipid A biosynthesis.</text>
</comment>
<feature type="binding site" evidence="18">
    <location>
        <position position="348"/>
    </location>
    <ligand>
        <name>UDP-N-acetyl-alpha-D-glucosamine</name>
        <dbReference type="ChEBI" id="CHEBI:57705"/>
    </ligand>
</feature>
<feature type="binding site" evidence="18">
    <location>
        <position position="330"/>
    </location>
    <ligand>
        <name>UDP-N-acetyl-alpha-D-glucosamine</name>
        <dbReference type="ChEBI" id="CHEBI:57705"/>
    </ligand>
</feature>
<evidence type="ECO:0000256" key="3">
    <source>
        <dbReference type="ARBA" id="ARBA00007947"/>
    </source>
</evidence>
<dbReference type="EC" id="2.7.7.23" evidence="18"/>
<keyword evidence="14 18" id="KW-0961">Cell wall biogenesis/degradation</keyword>
<feature type="active site" description="Proton acceptor" evidence="18">
    <location>
        <position position="360"/>
    </location>
</feature>
<protein>
    <recommendedName>
        <fullName evidence="18">Bifunctional protein GlmU</fullName>
    </recommendedName>
    <domain>
        <recommendedName>
            <fullName evidence="18">UDP-N-acetylglucosamine pyrophosphorylase</fullName>
            <ecNumber evidence="18">2.7.7.23</ecNumber>
        </recommendedName>
        <alternativeName>
            <fullName evidence="18">N-acetylglucosamine-1-phosphate uridyltransferase</fullName>
        </alternativeName>
    </domain>
    <domain>
        <recommendedName>
            <fullName evidence="18">Glucosamine-1-phosphate N-acetyltransferase</fullName>
            <ecNumber evidence="18">2.3.1.157</ecNumber>
        </recommendedName>
    </domain>
</protein>
<dbReference type="Gene3D" id="2.160.10.10">
    <property type="entry name" value="Hexapeptide repeat proteins"/>
    <property type="match status" value="1"/>
</dbReference>
<dbReference type="Pfam" id="PF00132">
    <property type="entry name" value="Hexapep"/>
    <property type="match status" value="1"/>
</dbReference>
<evidence type="ECO:0000313" key="21">
    <source>
        <dbReference type="EMBL" id="MFC3701587.1"/>
    </source>
</evidence>
<organism evidence="21 22">
    <name type="scientific">Reinekea marina</name>
    <dbReference type="NCBI Taxonomy" id="1310421"/>
    <lineage>
        <taxon>Bacteria</taxon>
        <taxon>Pseudomonadati</taxon>
        <taxon>Pseudomonadota</taxon>
        <taxon>Gammaproteobacteria</taxon>
        <taxon>Oceanospirillales</taxon>
        <taxon>Saccharospirillaceae</taxon>
        <taxon>Reinekea</taxon>
    </lineage>
</organism>
<feature type="binding site" evidence="18">
    <location>
        <begin position="8"/>
        <end position="11"/>
    </location>
    <ligand>
        <name>UDP-N-acetyl-alpha-D-glucosamine</name>
        <dbReference type="ChEBI" id="CHEBI:57705"/>
    </ligand>
</feature>
<feature type="binding site" evidence="18">
    <location>
        <position position="374"/>
    </location>
    <ligand>
        <name>UDP-N-acetyl-alpha-D-glucosamine</name>
        <dbReference type="ChEBI" id="CHEBI:57705"/>
    </ligand>
</feature>
<evidence type="ECO:0000256" key="9">
    <source>
        <dbReference type="ARBA" id="ARBA00022842"/>
    </source>
</evidence>
<comment type="catalytic activity">
    <reaction evidence="15 18">
        <text>alpha-D-glucosamine 1-phosphate + acetyl-CoA = N-acetyl-alpha-D-glucosamine 1-phosphate + CoA + H(+)</text>
        <dbReference type="Rhea" id="RHEA:13725"/>
        <dbReference type="ChEBI" id="CHEBI:15378"/>
        <dbReference type="ChEBI" id="CHEBI:57287"/>
        <dbReference type="ChEBI" id="CHEBI:57288"/>
        <dbReference type="ChEBI" id="CHEBI:57776"/>
        <dbReference type="ChEBI" id="CHEBI:58516"/>
        <dbReference type="EC" id="2.3.1.157"/>
    </reaction>
</comment>
<feature type="domain" description="MobA-like NTP transferase" evidence="19">
    <location>
        <begin position="5"/>
        <end position="120"/>
    </location>
</feature>
<dbReference type="CDD" id="cd02540">
    <property type="entry name" value="GT2_GlmU_N_bac"/>
    <property type="match status" value="1"/>
</dbReference>
<feature type="domain" description="Mannose-1-phosphate guanyltransferase C-terminal" evidence="20">
    <location>
        <begin position="267"/>
        <end position="331"/>
    </location>
</feature>
<feature type="binding site" evidence="18">
    <location>
        <position position="166"/>
    </location>
    <ligand>
        <name>UDP-N-acetyl-alpha-D-glucosamine</name>
        <dbReference type="ChEBI" id="CHEBI:57705"/>
    </ligand>
</feature>
<keyword evidence="8 18" id="KW-0677">Repeat</keyword>
<feature type="binding site" evidence="18">
    <location>
        <position position="101"/>
    </location>
    <ligand>
        <name>Mg(2+)</name>
        <dbReference type="ChEBI" id="CHEBI:18420"/>
    </ligand>
</feature>